<sequence length="361" mass="42509">MGKSTHKPRRQENRFGCISKLSGTRRRPWRARAFVSCIWNESKGRYIQEYKTVGYYSTYSEAENALYQYNQNPYDLDSHKITFGEIFERWKGEAYPSMSQSNIQAYNAAYKVCGDVEHRPFVEIRYQELQHVIDESGKNYPTLRKIHLLFAMLYKWAMKNEITTNNQAQFVDIKQYKDKNPNKIDRLPFTNEEIETLWKWSKTNEYVSVILMMIYSGVRQGELRDLKKEDVHLEDKYFYISKSKTPAGIRNVPINEKVLPFFKAWYEKNPSSEYLITTREGQHLNDRNFRDSYFVQVLEQVGIEGEHKPHDTRHTCISLLTVAGVDERIIKKIVGHAGKGVTENVYTHIEMQTLLEAINQI</sequence>
<protein>
    <submittedName>
        <fullName evidence="6">Site-specific recombinase XerD</fullName>
    </submittedName>
</protein>
<dbReference type="PANTHER" id="PTHR30629:SF2">
    <property type="entry name" value="PROPHAGE INTEGRASE INTS-RELATED"/>
    <property type="match status" value="1"/>
</dbReference>
<keyword evidence="2" id="KW-0229">DNA integration</keyword>
<dbReference type="Pfam" id="PF00589">
    <property type="entry name" value="Phage_integrase"/>
    <property type="match status" value="1"/>
</dbReference>
<keyword evidence="3" id="KW-0238">DNA-binding</keyword>
<evidence type="ECO:0000256" key="3">
    <source>
        <dbReference type="ARBA" id="ARBA00023125"/>
    </source>
</evidence>
<comment type="similarity">
    <text evidence="1">Belongs to the 'phage' integrase family.</text>
</comment>
<dbReference type="AlphaFoldDB" id="A0A1H9WIN9"/>
<accession>A0A1H9WIN9</accession>
<dbReference type="GO" id="GO:0003677">
    <property type="term" value="F:DNA binding"/>
    <property type="evidence" value="ECO:0007669"/>
    <property type="project" value="UniProtKB-KW"/>
</dbReference>
<dbReference type="SUPFAM" id="SSF56349">
    <property type="entry name" value="DNA breaking-rejoining enzymes"/>
    <property type="match status" value="1"/>
</dbReference>
<evidence type="ECO:0000256" key="2">
    <source>
        <dbReference type="ARBA" id="ARBA00022908"/>
    </source>
</evidence>
<dbReference type="PROSITE" id="PS51898">
    <property type="entry name" value="TYR_RECOMBINASE"/>
    <property type="match status" value="1"/>
</dbReference>
<dbReference type="OrthoDB" id="9801717at2"/>
<dbReference type="PANTHER" id="PTHR30629">
    <property type="entry name" value="PROPHAGE INTEGRASE"/>
    <property type="match status" value="1"/>
</dbReference>
<gene>
    <name evidence="6" type="ORF">SAMN04487884_13067</name>
</gene>
<dbReference type="GO" id="GO:0015074">
    <property type="term" value="P:DNA integration"/>
    <property type="evidence" value="ECO:0007669"/>
    <property type="project" value="UniProtKB-KW"/>
</dbReference>
<dbReference type="Gene3D" id="1.10.443.10">
    <property type="entry name" value="Intergrase catalytic core"/>
    <property type="match status" value="1"/>
</dbReference>
<dbReference type="InterPro" id="IPR010998">
    <property type="entry name" value="Integrase_recombinase_N"/>
</dbReference>
<evidence type="ECO:0000256" key="1">
    <source>
        <dbReference type="ARBA" id="ARBA00008857"/>
    </source>
</evidence>
<evidence type="ECO:0000256" key="4">
    <source>
        <dbReference type="ARBA" id="ARBA00023172"/>
    </source>
</evidence>
<dbReference type="Proteomes" id="UP000182584">
    <property type="component" value="Unassembled WGS sequence"/>
</dbReference>
<reference evidence="6 7" key="1">
    <citation type="submission" date="2016-10" db="EMBL/GenBank/DDBJ databases">
        <authorList>
            <person name="de Groot N.N."/>
        </authorList>
    </citation>
    <scope>NUCLEOTIDE SEQUENCE [LARGE SCALE GENOMIC DNA]</scope>
    <source>
        <strain evidence="6 7">AR40</strain>
    </source>
</reference>
<name>A0A1H9WIN9_BUTFI</name>
<evidence type="ECO:0000259" key="5">
    <source>
        <dbReference type="PROSITE" id="PS51898"/>
    </source>
</evidence>
<proteinExistence type="inferred from homology"/>
<keyword evidence="4" id="KW-0233">DNA recombination</keyword>
<dbReference type="InterPro" id="IPR011010">
    <property type="entry name" value="DNA_brk_join_enz"/>
</dbReference>
<dbReference type="InterPro" id="IPR002104">
    <property type="entry name" value="Integrase_catalytic"/>
</dbReference>
<feature type="domain" description="Tyr recombinase" evidence="5">
    <location>
        <begin position="184"/>
        <end position="359"/>
    </location>
</feature>
<dbReference type="GO" id="GO:0006310">
    <property type="term" value="P:DNA recombination"/>
    <property type="evidence" value="ECO:0007669"/>
    <property type="project" value="UniProtKB-KW"/>
</dbReference>
<dbReference type="Gene3D" id="1.10.150.130">
    <property type="match status" value="1"/>
</dbReference>
<dbReference type="EMBL" id="FOGJ01000030">
    <property type="protein sequence ID" value="SES33735.1"/>
    <property type="molecule type" value="Genomic_DNA"/>
</dbReference>
<organism evidence="6 7">
    <name type="scientific">Butyrivibrio fibrisolvens</name>
    <dbReference type="NCBI Taxonomy" id="831"/>
    <lineage>
        <taxon>Bacteria</taxon>
        <taxon>Bacillati</taxon>
        <taxon>Bacillota</taxon>
        <taxon>Clostridia</taxon>
        <taxon>Lachnospirales</taxon>
        <taxon>Lachnospiraceae</taxon>
        <taxon>Butyrivibrio</taxon>
    </lineage>
</organism>
<evidence type="ECO:0000313" key="7">
    <source>
        <dbReference type="Proteomes" id="UP000182584"/>
    </source>
</evidence>
<dbReference type="CDD" id="cd01189">
    <property type="entry name" value="INT_ICEBs1_C_like"/>
    <property type="match status" value="1"/>
</dbReference>
<dbReference type="RefSeq" id="WP_074758349.1">
    <property type="nucleotide sequence ID" value="NZ_FOGJ01000030.1"/>
</dbReference>
<dbReference type="InterPro" id="IPR013762">
    <property type="entry name" value="Integrase-like_cat_sf"/>
</dbReference>
<dbReference type="InterPro" id="IPR050808">
    <property type="entry name" value="Phage_Integrase"/>
</dbReference>
<evidence type="ECO:0000313" key="6">
    <source>
        <dbReference type="EMBL" id="SES33735.1"/>
    </source>
</evidence>